<dbReference type="OrthoDB" id="7276665at2"/>
<keyword evidence="2" id="KW-1185">Reference proteome</keyword>
<evidence type="ECO:0000313" key="2">
    <source>
        <dbReference type="Proteomes" id="UP000460715"/>
    </source>
</evidence>
<evidence type="ECO:0008006" key="3">
    <source>
        <dbReference type="Google" id="ProtNLM"/>
    </source>
</evidence>
<dbReference type="AlphaFoldDB" id="A0A845BFE1"/>
<reference evidence="1 2" key="1">
    <citation type="submission" date="2019-03" db="EMBL/GenBank/DDBJ databases">
        <title>Roseomonas sp. a novel Roseomonas species isolated from Sea whip Gorgonian.</title>
        <authorList>
            <person name="Li F."/>
            <person name="Pan X."/>
            <person name="Huang S."/>
            <person name="Li Z."/>
            <person name="Meng B."/>
        </authorList>
    </citation>
    <scope>NUCLEOTIDE SEQUENCE [LARGE SCALE GENOMIC DNA]</scope>
    <source>
        <strain evidence="1 2">M0104</strain>
    </source>
</reference>
<dbReference type="RefSeq" id="WP_160938976.1">
    <property type="nucleotide sequence ID" value="NZ_SNVJ01000023.1"/>
</dbReference>
<name>A0A845BFE1_9PROT</name>
<accession>A0A845BFE1</accession>
<sequence length="122" mass="12895">MSALLDAANRLRMVLLQEAAAARQAMLPELVQLIGEKRVALSDLAAAGMPRSEAERQALAAMMRAAEENALALGAVAGALEGVRDRLRRDVSEAADPGVYGPAAARRRPLRHTLAASLDQQA</sequence>
<dbReference type="Proteomes" id="UP000460715">
    <property type="component" value="Unassembled WGS sequence"/>
</dbReference>
<organism evidence="1 2">
    <name type="scientific">Teichococcus coralli</name>
    <dbReference type="NCBI Taxonomy" id="2545983"/>
    <lineage>
        <taxon>Bacteria</taxon>
        <taxon>Pseudomonadati</taxon>
        <taxon>Pseudomonadota</taxon>
        <taxon>Alphaproteobacteria</taxon>
        <taxon>Acetobacterales</taxon>
        <taxon>Roseomonadaceae</taxon>
        <taxon>Roseomonas</taxon>
    </lineage>
</organism>
<protein>
    <recommendedName>
        <fullName evidence="3">Flagellar protein FlgN</fullName>
    </recommendedName>
</protein>
<dbReference type="EMBL" id="SNVJ01000023">
    <property type="protein sequence ID" value="MXP65568.1"/>
    <property type="molecule type" value="Genomic_DNA"/>
</dbReference>
<comment type="caution">
    <text evidence="1">The sequence shown here is derived from an EMBL/GenBank/DDBJ whole genome shotgun (WGS) entry which is preliminary data.</text>
</comment>
<gene>
    <name evidence="1" type="ORF">E0493_19655</name>
</gene>
<evidence type="ECO:0000313" key="1">
    <source>
        <dbReference type="EMBL" id="MXP65568.1"/>
    </source>
</evidence>
<proteinExistence type="predicted"/>